<evidence type="ECO:0000259" key="2">
    <source>
        <dbReference type="Pfam" id="PF00857"/>
    </source>
</evidence>
<evidence type="ECO:0000313" key="4">
    <source>
        <dbReference type="Proteomes" id="UP000199377"/>
    </source>
</evidence>
<organism evidence="3 4">
    <name type="scientific">Albimonas pacifica</name>
    <dbReference type="NCBI Taxonomy" id="1114924"/>
    <lineage>
        <taxon>Bacteria</taxon>
        <taxon>Pseudomonadati</taxon>
        <taxon>Pseudomonadota</taxon>
        <taxon>Alphaproteobacteria</taxon>
        <taxon>Rhodobacterales</taxon>
        <taxon>Paracoccaceae</taxon>
        <taxon>Albimonas</taxon>
    </lineage>
</organism>
<dbReference type="SUPFAM" id="SSF52499">
    <property type="entry name" value="Isochorismatase-like hydrolases"/>
    <property type="match status" value="1"/>
</dbReference>
<protein>
    <submittedName>
        <fullName evidence="3">Nicotinamidase-related amidase</fullName>
    </submittedName>
</protein>
<dbReference type="Proteomes" id="UP000199377">
    <property type="component" value="Unassembled WGS sequence"/>
</dbReference>
<dbReference type="InterPro" id="IPR050272">
    <property type="entry name" value="Isochorismatase-like_hydrls"/>
</dbReference>
<dbReference type="STRING" id="1114924.SAMN05216258_101141"/>
<evidence type="ECO:0000256" key="1">
    <source>
        <dbReference type="ARBA" id="ARBA00022801"/>
    </source>
</evidence>
<dbReference type="PANTHER" id="PTHR43540">
    <property type="entry name" value="PEROXYUREIDOACRYLATE/UREIDOACRYLATE AMIDOHYDROLASE-RELATED"/>
    <property type="match status" value="1"/>
</dbReference>
<evidence type="ECO:0000313" key="3">
    <source>
        <dbReference type="EMBL" id="SFH62528.1"/>
    </source>
</evidence>
<dbReference type="Pfam" id="PF00857">
    <property type="entry name" value="Isochorismatase"/>
    <property type="match status" value="1"/>
</dbReference>
<reference evidence="3 4" key="1">
    <citation type="submission" date="2016-10" db="EMBL/GenBank/DDBJ databases">
        <authorList>
            <person name="de Groot N.N."/>
        </authorList>
    </citation>
    <scope>NUCLEOTIDE SEQUENCE [LARGE SCALE GENOMIC DNA]</scope>
    <source>
        <strain evidence="3 4">CGMCC 1.11030</strain>
    </source>
</reference>
<gene>
    <name evidence="3" type="ORF">SAMN05216258_101141</name>
</gene>
<dbReference type="RefSeq" id="WP_245779011.1">
    <property type="nucleotide sequence ID" value="NZ_FOQH01000001.1"/>
</dbReference>
<feature type="domain" description="Isochorismatase-like" evidence="2">
    <location>
        <begin position="69"/>
        <end position="249"/>
    </location>
</feature>
<dbReference type="Gene3D" id="3.40.50.850">
    <property type="entry name" value="Isochorismatase-like"/>
    <property type="match status" value="1"/>
</dbReference>
<keyword evidence="4" id="KW-1185">Reference proteome</keyword>
<dbReference type="InterPro" id="IPR036380">
    <property type="entry name" value="Isochorismatase-like_sf"/>
</dbReference>
<accession>A0A1I3BJT2</accession>
<dbReference type="EMBL" id="FOQH01000001">
    <property type="protein sequence ID" value="SFH62528.1"/>
    <property type="molecule type" value="Genomic_DNA"/>
</dbReference>
<keyword evidence="1" id="KW-0378">Hydrolase</keyword>
<dbReference type="GO" id="GO:0016787">
    <property type="term" value="F:hydrolase activity"/>
    <property type="evidence" value="ECO:0007669"/>
    <property type="project" value="UniProtKB-KW"/>
</dbReference>
<sequence>MWRMRDQASRLALAAALGVGLVSAVGLATLERACAQTAAAAPSRAVTATAPAANDGLPRPGFEIAPGATALVVTDPQNDFLSPQGVAWGVVGRSITRNGTVENLAALFAAAEETGMPVFISPHYYYPHDHRWTFEGALETVMHGLGMFDRPGPLKMEGFEGSGADWLDRYKPFIENGRTVVTSPHKVYGPDSNDLALQLRKAGISKVILGGMSSNLCTESHMRALIEAGFEVMVVSDATAGAITEHYDGYAAALTNFRMIASDVDATANVTVAIRAAHGL</sequence>
<proteinExistence type="predicted"/>
<dbReference type="InterPro" id="IPR000868">
    <property type="entry name" value="Isochorismatase-like_dom"/>
</dbReference>
<dbReference type="AlphaFoldDB" id="A0A1I3BJT2"/>
<name>A0A1I3BJT2_9RHOB</name>